<feature type="binding site" description="covalent" evidence="11">
    <location>
        <position position="626"/>
    </location>
    <ligand>
        <name>heme c</name>
        <dbReference type="ChEBI" id="CHEBI:61717"/>
    </ligand>
</feature>
<keyword evidence="8 12" id="KW-0408">Iron</keyword>
<dbReference type="AlphaFoldDB" id="T0APL9"/>
<keyword evidence="6 11" id="KW-0634">PQQ</keyword>
<comment type="cofactor">
    <cofactor evidence="12">
        <name>Ca(2+)</name>
        <dbReference type="ChEBI" id="CHEBI:29108"/>
    </cofactor>
    <text evidence="12">Binds 1 Ca(2+) ion per subunit.</text>
</comment>
<evidence type="ECO:0000256" key="2">
    <source>
        <dbReference type="ARBA" id="ARBA00022617"/>
    </source>
</evidence>
<feature type="binding site" evidence="11">
    <location>
        <position position="83"/>
    </location>
    <ligand>
        <name>pyrroloquinoline quinone</name>
        <dbReference type="ChEBI" id="CHEBI:58442"/>
    </ligand>
</feature>
<feature type="binding site" description="covalent" evidence="11">
    <location>
        <position position="623"/>
    </location>
    <ligand>
        <name>heme c</name>
        <dbReference type="ChEBI" id="CHEBI:61717"/>
    </ligand>
</feature>
<keyword evidence="4 14" id="KW-0732">Signal</keyword>
<feature type="active site" description="Proton acceptor" evidence="10">
    <location>
        <position position="323"/>
    </location>
</feature>
<feature type="binding site" evidence="12">
    <location>
        <position position="197"/>
    </location>
    <ligand>
        <name>Ca(2+)</name>
        <dbReference type="ChEBI" id="CHEBI:29108"/>
    </ligand>
</feature>
<comment type="similarity">
    <text evidence="1">Belongs to the bacterial PQQ dehydrogenase family.</text>
</comment>
<organism evidence="16 17">
    <name type="scientific">Thauera terpenica 58Eu</name>
    <dbReference type="NCBI Taxonomy" id="1348657"/>
    <lineage>
        <taxon>Bacteria</taxon>
        <taxon>Pseudomonadati</taxon>
        <taxon>Pseudomonadota</taxon>
        <taxon>Betaproteobacteria</taxon>
        <taxon>Rhodocyclales</taxon>
        <taxon>Zoogloeaceae</taxon>
        <taxon>Thauera</taxon>
    </lineage>
</organism>
<feature type="binding site" evidence="11">
    <location>
        <position position="258"/>
    </location>
    <ligand>
        <name>pyrroloquinoline quinone</name>
        <dbReference type="ChEBI" id="CHEBI:58442"/>
    </ligand>
</feature>
<feature type="binding site" evidence="12">
    <location>
        <position position="323"/>
    </location>
    <ligand>
        <name>Ca(2+)</name>
        <dbReference type="ChEBI" id="CHEBI:29108"/>
    </ligand>
</feature>
<gene>
    <name evidence="16" type="ORF">M622_04940</name>
</gene>
<evidence type="ECO:0000256" key="10">
    <source>
        <dbReference type="PIRSR" id="PIRSR617512-1"/>
    </source>
</evidence>
<name>T0APL9_9RHOO</name>
<evidence type="ECO:0000256" key="4">
    <source>
        <dbReference type="ARBA" id="ARBA00022729"/>
    </source>
</evidence>
<feature type="binding site" evidence="11">
    <location>
        <position position="135"/>
    </location>
    <ligand>
        <name>pyrroloquinoline quinone</name>
        <dbReference type="ChEBI" id="CHEBI:58442"/>
    </ligand>
</feature>
<dbReference type="InterPro" id="IPR018391">
    <property type="entry name" value="PQQ_b-propeller_rpt"/>
</dbReference>
<feature type="chain" id="PRO_5004561083" description="Cytochrome c domain-containing protein" evidence="14">
    <location>
        <begin position="27"/>
        <end position="704"/>
    </location>
</feature>
<dbReference type="InterPro" id="IPR011047">
    <property type="entry name" value="Quinoprotein_ADH-like_sf"/>
</dbReference>
<dbReference type="Proteomes" id="UP000015455">
    <property type="component" value="Unassembled WGS sequence"/>
</dbReference>
<evidence type="ECO:0000256" key="12">
    <source>
        <dbReference type="PIRSR" id="PIRSR617512-3"/>
    </source>
</evidence>
<dbReference type="PROSITE" id="PS51007">
    <property type="entry name" value="CYTC"/>
    <property type="match status" value="1"/>
</dbReference>
<dbReference type="Gene3D" id="1.10.760.10">
    <property type="entry name" value="Cytochrome c-like domain"/>
    <property type="match status" value="1"/>
</dbReference>
<dbReference type="PANTHER" id="PTHR32303">
    <property type="entry name" value="QUINOPROTEIN ALCOHOL DEHYDROGENASE (CYTOCHROME C)"/>
    <property type="match status" value="1"/>
</dbReference>
<feature type="binding site" evidence="11">
    <location>
        <position position="350"/>
    </location>
    <ligand>
        <name>pyrroloquinoline quinone</name>
        <dbReference type="ChEBI" id="CHEBI:58442"/>
    </ligand>
</feature>
<feature type="binding site" evidence="12">
    <location>
        <position position="278"/>
    </location>
    <ligand>
        <name>Ca(2+)</name>
        <dbReference type="ChEBI" id="CHEBI:29108"/>
    </ligand>
</feature>
<dbReference type="STRING" id="1348657.M622_04940"/>
<evidence type="ECO:0000256" key="5">
    <source>
        <dbReference type="ARBA" id="ARBA00022837"/>
    </source>
</evidence>
<evidence type="ECO:0000256" key="9">
    <source>
        <dbReference type="ARBA" id="ARBA00023157"/>
    </source>
</evidence>
<dbReference type="InterPro" id="IPR009056">
    <property type="entry name" value="Cyt_c-like_dom"/>
</dbReference>
<evidence type="ECO:0000313" key="16">
    <source>
        <dbReference type="EMBL" id="EPZ14804.1"/>
    </source>
</evidence>
<feature type="domain" description="Cytochrome c" evidence="15">
    <location>
        <begin position="610"/>
        <end position="689"/>
    </location>
</feature>
<keyword evidence="3 12" id="KW-0479">Metal-binding</keyword>
<dbReference type="NCBIfam" id="TIGR03075">
    <property type="entry name" value="PQQ_enz_alc_DH"/>
    <property type="match status" value="1"/>
</dbReference>
<dbReference type="InterPro" id="IPR017512">
    <property type="entry name" value="PQQ_MeOH/EtOH_DH"/>
</dbReference>
<evidence type="ECO:0000256" key="6">
    <source>
        <dbReference type="ARBA" id="ARBA00022891"/>
    </source>
</evidence>
<comment type="caution">
    <text evidence="16">The sequence shown here is derived from an EMBL/GenBank/DDBJ whole genome shotgun (WGS) entry which is preliminary data.</text>
</comment>
<dbReference type="RefSeq" id="WP_021250146.1">
    <property type="nucleotide sequence ID" value="NZ_ATJV01000070.1"/>
</dbReference>
<evidence type="ECO:0000256" key="1">
    <source>
        <dbReference type="ARBA" id="ARBA00008156"/>
    </source>
</evidence>
<evidence type="ECO:0000256" key="13">
    <source>
        <dbReference type="PIRSR" id="PIRSR617512-4"/>
    </source>
</evidence>
<keyword evidence="2 11" id="KW-0349">Heme</keyword>
<dbReference type="eggNOG" id="COG2010">
    <property type="taxonomic scope" value="Bacteria"/>
</dbReference>
<dbReference type="SMART" id="SM00564">
    <property type="entry name" value="PQQ"/>
    <property type="match status" value="4"/>
</dbReference>
<sequence>MHTLFRQPLAALLAAPLLLMAAAVGADTQIPTSAPASAASEWRQHGLNAAETRFSPLSAIDASNVAGLGLAWHFRFDRPRGVEATPIMVDGSLYVSGPWGVVYALDARSGKLKWQHDPQVPAGKGMHACCDVVNRGVAVDGERVFVATIDGRLQALNRDDGRELWSTRTFDPAAPYTITGAPRVVRDMVVIGNGGAEYGVRGFVSAYDVATGALRWRFYTVPGNPADGADGAASDRPLQELALPTWSGEWWRYGGGGTVWDSMAWDPELDLLYFGVGNGSPHDRDLRSPDGGDNLFLSSIVAVRPSTGEYVWHYQTTPGDSWDYTATQQMILTELEVDGRTRKVLMQAPKNGFFYVLDRATGELLSADKYVTVNWASHVELATGRPVETEGARYPVGSPFLLQPSQIGGHNWQPMAFNPATGLVYIPAQESSSFMMKDANFRYEAERWNTGLVTPPLPPGPAMLAQARKFMQGHLLAWDPVRRVAAWRVPHAGPWNGGVLASAGGLVFQGVGGEGLVAFDARDGKRLWQSDTWLDILGGPISYELDGEQYVAAAAGFGSSLHITSSVLLPRTGAPVPGGLFVWKLGASAPMPTAEHRPYLAPPPDHGSAAQVELGGMLYAHYCMHCHGAGAVAGGGMPDLRYSPYLAAAEAFRRPPLDGVLATRGMPAFSDSLQAAEVDAIRAYVIRMAHSFAPQADAPEAAAQ</sequence>
<accession>T0APL9</accession>
<dbReference type="GO" id="GO:0009055">
    <property type="term" value="F:electron transfer activity"/>
    <property type="evidence" value="ECO:0007669"/>
    <property type="project" value="InterPro"/>
</dbReference>
<feature type="binding site" evidence="11">
    <location>
        <begin position="195"/>
        <end position="196"/>
    </location>
    <ligand>
        <name>pyrroloquinoline quinone</name>
        <dbReference type="ChEBI" id="CHEBI:58442"/>
    </ligand>
</feature>
<feature type="binding site" description="axial binding residue" evidence="12">
    <location>
        <position position="666"/>
    </location>
    <ligand>
        <name>heme c</name>
        <dbReference type="ChEBI" id="CHEBI:61717"/>
    </ligand>
    <ligandPart>
        <name>Fe</name>
        <dbReference type="ChEBI" id="CHEBI:18248"/>
    </ligandPart>
</feature>
<dbReference type="GO" id="GO:0020037">
    <property type="term" value="F:heme binding"/>
    <property type="evidence" value="ECO:0007669"/>
    <property type="project" value="InterPro"/>
</dbReference>
<dbReference type="eggNOG" id="COG4993">
    <property type="taxonomic scope" value="Bacteria"/>
</dbReference>
<dbReference type="CDD" id="cd10279">
    <property type="entry name" value="PQQ_ADH_II"/>
    <property type="match status" value="1"/>
</dbReference>
<dbReference type="GO" id="GO:0016614">
    <property type="term" value="F:oxidoreductase activity, acting on CH-OH group of donors"/>
    <property type="evidence" value="ECO:0007669"/>
    <property type="project" value="InterPro"/>
</dbReference>
<dbReference type="SUPFAM" id="SSF50998">
    <property type="entry name" value="Quinoprotein alcohol dehydrogenase-like"/>
    <property type="match status" value="1"/>
</dbReference>
<comment type="cofactor">
    <cofactor evidence="11">
        <name>pyrroloquinoline quinone</name>
        <dbReference type="ChEBI" id="CHEBI:58442"/>
    </cofactor>
    <text evidence="11">Binds 1 PQQ group per subunit.</text>
</comment>
<dbReference type="EMBL" id="ATJV01000070">
    <property type="protein sequence ID" value="EPZ14804.1"/>
    <property type="molecule type" value="Genomic_DNA"/>
</dbReference>
<evidence type="ECO:0000256" key="7">
    <source>
        <dbReference type="ARBA" id="ARBA00023002"/>
    </source>
</evidence>
<keyword evidence="17" id="KW-1185">Reference proteome</keyword>
<evidence type="ECO:0000256" key="11">
    <source>
        <dbReference type="PIRSR" id="PIRSR617512-2"/>
    </source>
</evidence>
<protein>
    <recommendedName>
        <fullName evidence="15">Cytochrome c domain-containing protein</fullName>
    </recommendedName>
</protein>
<dbReference type="Pfam" id="PF13442">
    <property type="entry name" value="Cytochrome_CBB3"/>
    <property type="match status" value="1"/>
</dbReference>
<evidence type="ECO:0000256" key="8">
    <source>
        <dbReference type="ARBA" id="ARBA00023004"/>
    </source>
</evidence>
<feature type="binding site" evidence="11">
    <location>
        <position position="179"/>
    </location>
    <ligand>
        <name>pyrroloquinoline quinone</name>
        <dbReference type="ChEBI" id="CHEBI:58442"/>
    </ligand>
</feature>
<feature type="binding site" evidence="11">
    <location>
        <begin position="411"/>
        <end position="412"/>
    </location>
    <ligand>
        <name>pyrroloquinoline quinone</name>
        <dbReference type="ChEBI" id="CHEBI:58442"/>
    </ligand>
</feature>
<dbReference type="SUPFAM" id="SSF46626">
    <property type="entry name" value="Cytochrome c"/>
    <property type="match status" value="1"/>
</dbReference>
<reference evidence="16 17" key="1">
    <citation type="submission" date="2013-06" db="EMBL/GenBank/DDBJ databases">
        <title>Draft genome sequence of Thauera terpenica.</title>
        <authorList>
            <person name="Liu B."/>
            <person name="Frostegard A.H."/>
            <person name="Shapleigh J.P."/>
        </authorList>
    </citation>
    <scope>NUCLEOTIDE SEQUENCE [LARGE SCALE GENOMIC DNA]</scope>
    <source>
        <strain evidence="16 17">58Eu</strain>
    </source>
</reference>
<comment type="cofactor">
    <cofactor evidence="11">
        <name>heme c</name>
        <dbReference type="ChEBI" id="CHEBI:61717"/>
    </cofactor>
    <text evidence="11">Binds 1 heme c group per subunit.</text>
</comment>
<dbReference type="InterPro" id="IPR002372">
    <property type="entry name" value="PQQ_rpt_dom"/>
</dbReference>
<feature type="disulfide bond" evidence="13">
    <location>
        <begin position="129"/>
        <end position="130"/>
    </location>
</feature>
<dbReference type="Pfam" id="PF01011">
    <property type="entry name" value="PQQ"/>
    <property type="match status" value="2"/>
</dbReference>
<evidence type="ECO:0000313" key="17">
    <source>
        <dbReference type="Proteomes" id="UP000015455"/>
    </source>
</evidence>
<keyword evidence="7" id="KW-0560">Oxidoreductase</keyword>
<evidence type="ECO:0000256" key="3">
    <source>
        <dbReference type="ARBA" id="ARBA00022723"/>
    </source>
</evidence>
<keyword evidence="5 12" id="KW-0106">Calcium</keyword>
<dbReference type="PATRIC" id="fig|1348657.5.peg.2744"/>
<feature type="signal peptide" evidence="14">
    <location>
        <begin position="1"/>
        <end position="26"/>
    </location>
</feature>
<evidence type="ECO:0000259" key="15">
    <source>
        <dbReference type="PROSITE" id="PS51007"/>
    </source>
</evidence>
<dbReference type="GO" id="GO:0005509">
    <property type="term" value="F:calcium ion binding"/>
    <property type="evidence" value="ECO:0007669"/>
    <property type="project" value="InterPro"/>
</dbReference>
<feature type="binding site" description="axial binding residue" evidence="12">
    <location>
        <position position="627"/>
    </location>
    <ligand>
        <name>heme c</name>
        <dbReference type="ChEBI" id="CHEBI:61717"/>
    </ligand>
    <ligandPart>
        <name>Fe</name>
        <dbReference type="ChEBI" id="CHEBI:18248"/>
    </ligandPart>
</feature>
<dbReference type="Gene3D" id="2.140.10.10">
    <property type="entry name" value="Quinoprotein alcohol dehydrogenase-like superfamily"/>
    <property type="match status" value="1"/>
</dbReference>
<dbReference type="GO" id="GO:0016020">
    <property type="term" value="C:membrane"/>
    <property type="evidence" value="ECO:0007669"/>
    <property type="project" value="InterPro"/>
</dbReference>
<evidence type="ECO:0000256" key="14">
    <source>
        <dbReference type="SAM" id="SignalP"/>
    </source>
</evidence>
<proteinExistence type="inferred from homology"/>
<dbReference type="InterPro" id="IPR036909">
    <property type="entry name" value="Cyt_c-like_dom_sf"/>
</dbReference>
<keyword evidence="9 13" id="KW-1015">Disulfide bond</keyword>